<dbReference type="Gene3D" id="3.40.630.40">
    <property type="entry name" value="Zn-dependent exopeptidases"/>
    <property type="match status" value="1"/>
</dbReference>
<feature type="domain" description="MurNAc-LAA" evidence="3">
    <location>
        <begin position="449"/>
        <end position="558"/>
    </location>
</feature>
<dbReference type="SMART" id="SM00646">
    <property type="entry name" value="Ami_3"/>
    <property type="match status" value="1"/>
</dbReference>
<organism evidence="4 5">
    <name type="scientific">Thermoflavifilum thermophilum</name>
    <dbReference type="NCBI Taxonomy" id="1393122"/>
    <lineage>
        <taxon>Bacteria</taxon>
        <taxon>Pseudomonadati</taxon>
        <taxon>Bacteroidota</taxon>
        <taxon>Chitinophagia</taxon>
        <taxon>Chitinophagales</taxon>
        <taxon>Chitinophagaceae</taxon>
        <taxon>Thermoflavifilum</taxon>
    </lineage>
</organism>
<reference evidence="5" key="1">
    <citation type="submission" date="2016-10" db="EMBL/GenBank/DDBJ databases">
        <authorList>
            <person name="Varghese N."/>
            <person name="Submissions S."/>
        </authorList>
    </citation>
    <scope>NUCLEOTIDE SEQUENCE [LARGE SCALE GENOMIC DNA]</scope>
    <source>
        <strain evidence="5">DSM 14807</strain>
    </source>
</reference>
<dbReference type="GO" id="GO:0030288">
    <property type="term" value="C:outer membrane-bounded periplasmic space"/>
    <property type="evidence" value="ECO:0007669"/>
    <property type="project" value="TreeGrafter"/>
</dbReference>
<evidence type="ECO:0000313" key="4">
    <source>
        <dbReference type="EMBL" id="SFV32857.1"/>
    </source>
</evidence>
<evidence type="ECO:0000313" key="5">
    <source>
        <dbReference type="Proteomes" id="UP000199537"/>
    </source>
</evidence>
<dbReference type="InterPro" id="IPR050695">
    <property type="entry name" value="N-acetylmuramoyl_amidase_3"/>
</dbReference>
<dbReference type="PANTHER" id="PTHR30404:SF7">
    <property type="entry name" value="CELL WALL AMIDASE LYTH-RELATED"/>
    <property type="match status" value="1"/>
</dbReference>
<dbReference type="EMBL" id="FPCJ01000001">
    <property type="protein sequence ID" value="SFV32857.1"/>
    <property type="molecule type" value="Genomic_DNA"/>
</dbReference>
<dbReference type="InterPro" id="IPR002508">
    <property type="entry name" value="MurNAc-LAA_cat"/>
</dbReference>
<keyword evidence="5" id="KW-1185">Reference proteome</keyword>
<proteinExistence type="predicted"/>
<dbReference type="PANTHER" id="PTHR30404">
    <property type="entry name" value="N-ACETYLMURAMOYL-L-ALANINE AMIDASE"/>
    <property type="match status" value="1"/>
</dbReference>
<comment type="catalytic activity">
    <reaction evidence="1">
        <text>Hydrolyzes the link between N-acetylmuramoyl residues and L-amino acid residues in certain cell-wall glycopeptides.</text>
        <dbReference type="EC" id="3.5.1.28"/>
    </reaction>
</comment>
<dbReference type="AlphaFoldDB" id="A0A1I7NDU9"/>
<dbReference type="EC" id="3.5.1.28" evidence="2"/>
<evidence type="ECO:0000259" key="3">
    <source>
        <dbReference type="SMART" id="SM00646"/>
    </source>
</evidence>
<dbReference type="GO" id="GO:0009253">
    <property type="term" value="P:peptidoglycan catabolic process"/>
    <property type="evidence" value="ECO:0007669"/>
    <property type="project" value="InterPro"/>
</dbReference>
<name>A0A1I7NDU9_9BACT</name>
<gene>
    <name evidence="4" type="ORF">SAMN05660895_1479</name>
</gene>
<dbReference type="Proteomes" id="UP000199537">
    <property type="component" value="Unassembled WGS sequence"/>
</dbReference>
<dbReference type="CDD" id="cd02696">
    <property type="entry name" value="MurNAc-LAA"/>
    <property type="match status" value="1"/>
</dbReference>
<sequence>MICGLAFPSYAQRPFIRLQQPDRTTLVVHDSVQYISGATCKGCQLIVQDTPVKVYATGGFAARVYLHAGENPIVLQARNKEGLANNLQIIYRYEPPQPITVRDFAIARIYTNPAVTSWLAPGDIIHIKVIAQAGCKAFWLHHLPLTEMVSEEDSLAGIYEGNYQVLATDQLNGPIPIILQNATGQTITAYTPNAFYTWPATAVVGKTMGDRPFMQYSLGEDRLGAAKRSYLDTGICMQVDGRLGDFYRVKLAPDQHAYVPVENLQLLPEGTPVPRAILGSWKVWGDSLYDYVQIQTGTRLPYDVQIYDHPGQIIVRLYGAVSNTNWIFQYLSAKEISQVHLHTVADGVVEARINLKHPQPWGCTLQYAGAALVVKVKRQPANLNLAHLHIAIDAGHGGSNAGATGPTGTKEKDLTLLLAKELKAALQHVGVQTIMTRTTDTSLSMLERENLLRQADPDLLLSLHLNASNNPIDISGTSTYYHYAGFRPLSLAIYHHLVAAGLQEFGNIGNFNFALNGLTDFPNALIEVAFLTNPADEARILNPAFREKIIHAIISGLKDFLDECKK</sequence>
<evidence type="ECO:0000256" key="1">
    <source>
        <dbReference type="ARBA" id="ARBA00001561"/>
    </source>
</evidence>
<accession>A0A1I7NDU9</accession>
<dbReference type="STRING" id="1393122.SAMN05660895_1479"/>
<dbReference type="GO" id="GO:0008745">
    <property type="term" value="F:N-acetylmuramoyl-L-alanine amidase activity"/>
    <property type="evidence" value="ECO:0007669"/>
    <property type="project" value="UniProtKB-EC"/>
</dbReference>
<protein>
    <recommendedName>
        <fullName evidence="2">N-acetylmuramoyl-L-alanine amidase</fullName>
        <ecNumber evidence="2">3.5.1.28</ecNumber>
    </recommendedName>
</protein>
<evidence type="ECO:0000256" key="2">
    <source>
        <dbReference type="ARBA" id="ARBA00011901"/>
    </source>
</evidence>
<dbReference type="Pfam" id="PF01520">
    <property type="entry name" value="Amidase_3"/>
    <property type="match status" value="1"/>
</dbReference>
<dbReference type="SUPFAM" id="SSF53187">
    <property type="entry name" value="Zn-dependent exopeptidases"/>
    <property type="match status" value="1"/>
</dbReference>